<feature type="domain" description="AAA+ ATPase" evidence="6">
    <location>
        <begin position="34"/>
        <end position="187"/>
    </location>
</feature>
<evidence type="ECO:0000259" key="6">
    <source>
        <dbReference type="SMART" id="SM00382"/>
    </source>
</evidence>
<dbReference type="SUPFAM" id="SSF52540">
    <property type="entry name" value="P-loop containing nucleoside triphosphate hydrolases"/>
    <property type="match status" value="1"/>
</dbReference>
<dbReference type="EMBL" id="NBSH01000017">
    <property type="protein sequence ID" value="ORX33720.1"/>
    <property type="molecule type" value="Genomic_DNA"/>
</dbReference>
<comment type="similarity">
    <text evidence="2">Belongs to the activator 1 small subunits family.</text>
</comment>
<dbReference type="PANTHER" id="PTHR11669">
    <property type="entry name" value="REPLICATION FACTOR C / DNA POLYMERASE III GAMMA-TAU SUBUNIT"/>
    <property type="match status" value="1"/>
</dbReference>
<dbReference type="Gene3D" id="1.10.8.60">
    <property type="match status" value="1"/>
</dbReference>
<dbReference type="Gene3D" id="1.20.272.10">
    <property type="match status" value="1"/>
</dbReference>
<keyword evidence="4" id="KW-0539">Nucleus</keyword>
<dbReference type="GO" id="GO:0006281">
    <property type="term" value="P:DNA repair"/>
    <property type="evidence" value="ECO:0007669"/>
    <property type="project" value="UniProtKB-ARBA"/>
</dbReference>
<dbReference type="Gene3D" id="3.40.50.300">
    <property type="entry name" value="P-loop containing nucleotide triphosphate hydrolases"/>
    <property type="match status" value="1"/>
</dbReference>
<dbReference type="AlphaFoldDB" id="A0A1Y1U6Q4"/>
<comment type="caution">
    <text evidence="7">The sequence shown here is derived from an EMBL/GenBank/DDBJ whole genome shotgun (WGS) entry which is preliminary data.</text>
</comment>
<dbReference type="FunFam" id="1.20.272.10:FF:000002">
    <property type="entry name" value="Replication factor C subunit 3"/>
    <property type="match status" value="1"/>
</dbReference>
<dbReference type="PANTHER" id="PTHR11669:SF1">
    <property type="entry name" value="REPLICATION FACTOR C SUBUNIT 3"/>
    <property type="match status" value="1"/>
</dbReference>
<dbReference type="GeneID" id="33558911"/>
<name>A0A1Y1U6Q4_9TREE</name>
<dbReference type="OrthoDB" id="761538at2759"/>
<dbReference type="Pfam" id="PF21960">
    <property type="entry name" value="RCF1-5-like_lid"/>
    <property type="match status" value="1"/>
</dbReference>
<dbReference type="GO" id="GO:0005663">
    <property type="term" value="C:DNA replication factor C complex"/>
    <property type="evidence" value="ECO:0007669"/>
    <property type="project" value="TreeGrafter"/>
</dbReference>
<evidence type="ECO:0000256" key="5">
    <source>
        <dbReference type="ARBA" id="ARBA00070185"/>
    </source>
</evidence>
<evidence type="ECO:0000313" key="8">
    <source>
        <dbReference type="Proteomes" id="UP000193218"/>
    </source>
</evidence>
<accession>A0A1Y1U6Q4</accession>
<dbReference type="InParanoid" id="A0A1Y1U6Q4"/>
<gene>
    <name evidence="7" type="ORF">BD324DRAFT_638332</name>
</gene>
<evidence type="ECO:0000256" key="4">
    <source>
        <dbReference type="ARBA" id="ARBA00023242"/>
    </source>
</evidence>
<organism evidence="7 8">
    <name type="scientific">Kockovaella imperatae</name>
    <dbReference type="NCBI Taxonomy" id="4999"/>
    <lineage>
        <taxon>Eukaryota</taxon>
        <taxon>Fungi</taxon>
        <taxon>Dikarya</taxon>
        <taxon>Basidiomycota</taxon>
        <taxon>Agaricomycotina</taxon>
        <taxon>Tremellomycetes</taxon>
        <taxon>Tremellales</taxon>
        <taxon>Cuniculitremaceae</taxon>
        <taxon>Kockovaella</taxon>
    </lineage>
</organism>
<comment type="subcellular location">
    <subcellularLocation>
        <location evidence="1">Nucleus</location>
    </subcellularLocation>
</comment>
<dbReference type="InterPro" id="IPR008921">
    <property type="entry name" value="DNA_pol3_clamp-load_cplx_C"/>
</dbReference>
<evidence type="ECO:0000256" key="3">
    <source>
        <dbReference type="ARBA" id="ARBA00022705"/>
    </source>
</evidence>
<dbReference type="FunCoup" id="A0A1Y1U6Q4">
    <property type="interactions" value="496"/>
</dbReference>
<dbReference type="Proteomes" id="UP000193218">
    <property type="component" value="Unassembled WGS sequence"/>
</dbReference>
<dbReference type="SMART" id="SM00382">
    <property type="entry name" value="AAA"/>
    <property type="match status" value="1"/>
</dbReference>
<protein>
    <recommendedName>
        <fullName evidence="5">Replication factor C subunit 5</fullName>
    </recommendedName>
</protein>
<dbReference type="InterPro" id="IPR003593">
    <property type="entry name" value="AAA+_ATPase"/>
</dbReference>
<dbReference type="FunFam" id="3.40.50.300:FF:000136">
    <property type="entry name" value="Replication factor C subunit 5"/>
    <property type="match status" value="1"/>
</dbReference>
<dbReference type="FunFam" id="1.10.8.60:FF:000030">
    <property type="entry name" value="replication factor C subunit 3"/>
    <property type="match status" value="1"/>
</dbReference>
<dbReference type="STRING" id="4999.A0A1Y1U6Q4"/>
<keyword evidence="8" id="KW-1185">Reference proteome</keyword>
<dbReference type="GO" id="GO:0031389">
    <property type="term" value="C:Rad17 RFC-like complex"/>
    <property type="evidence" value="ECO:0007669"/>
    <property type="project" value="TreeGrafter"/>
</dbReference>
<dbReference type="GO" id="GO:0006271">
    <property type="term" value="P:DNA strand elongation involved in DNA replication"/>
    <property type="evidence" value="ECO:0007669"/>
    <property type="project" value="UniProtKB-ARBA"/>
</dbReference>
<dbReference type="InterPro" id="IPR027417">
    <property type="entry name" value="P-loop_NTPase"/>
</dbReference>
<sequence>MSLWVDKYRPRTLDELHYHDQLSARLRSLAASGDFPHILFYGPSGAGKKTRIMCTLRELYGPGVEKLRIDQRVFVTPSNRKLDVNVVQSNYHIELTPSDVGMYDRVVIQDILKEIAQTQQVDLNAKQRFKVVIINEADALTRDAQAALRRTMEKYMNNMRLILCAGSTSKIIAPIRSRCLLVRVAAPTDDEMSKVLHHVAKKERFHLPDPASDAIISSSSGNLRKALLVFEAMKMQRPDLSGDLDVAKPDWETYCGKVADAILSEQSAQKLLEIRGKLYELLSHCIPPTVVMKTISERLVEKVDDEVKKQIVHWTAYYELRMRVGSKKIFHLEAFVAKIMMVYKNYTLMGMMDDIDMF</sequence>
<evidence type="ECO:0000256" key="2">
    <source>
        <dbReference type="ARBA" id="ARBA00005378"/>
    </source>
</evidence>
<evidence type="ECO:0000256" key="1">
    <source>
        <dbReference type="ARBA" id="ARBA00004123"/>
    </source>
</evidence>
<keyword evidence="3" id="KW-0235">DNA replication</keyword>
<dbReference type="RefSeq" id="XP_021868019.1">
    <property type="nucleotide sequence ID" value="XM_022017102.1"/>
</dbReference>
<dbReference type="Pfam" id="PF22534">
    <property type="entry name" value="RFC_C"/>
    <property type="match status" value="1"/>
</dbReference>
<dbReference type="GO" id="GO:0031390">
    <property type="term" value="C:Ctf18 RFC-like complex"/>
    <property type="evidence" value="ECO:0007669"/>
    <property type="project" value="TreeGrafter"/>
</dbReference>
<dbReference type="Pfam" id="PF13177">
    <property type="entry name" value="DNA_pol3_delta2"/>
    <property type="match status" value="1"/>
</dbReference>
<dbReference type="GO" id="GO:0003677">
    <property type="term" value="F:DNA binding"/>
    <property type="evidence" value="ECO:0007669"/>
    <property type="project" value="InterPro"/>
</dbReference>
<dbReference type="InterPro" id="IPR050238">
    <property type="entry name" value="DNA_Rep/Repair_Clamp_Loader"/>
</dbReference>
<dbReference type="SUPFAM" id="SSF48019">
    <property type="entry name" value="post-AAA+ oligomerization domain-like"/>
    <property type="match status" value="1"/>
</dbReference>
<proteinExistence type="inferred from homology"/>
<dbReference type="CDD" id="cd00009">
    <property type="entry name" value="AAA"/>
    <property type="match status" value="1"/>
</dbReference>
<evidence type="ECO:0000313" key="7">
    <source>
        <dbReference type="EMBL" id="ORX33720.1"/>
    </source>
</evidence>
<dbReference type="GO" id="GO:0003689">
    <property type="term" value="F:DNA clamp loader activity"/>
    <property type="evidence" value="ECO:0007669"/>
    <property type="project" value="TreeGrafter"/>
</dbReference>
<reference evidence="7 8" key="1">
    <citation type="submission" date="2017-03" db="EMBL/GenBank/DDBJ databases">
        <title>Widespread Adenine N6-methylation of Active Genes in Fungi.</title>
        <authorList>
            <consortium name="DOE Joint Genome Institute"/>
            <person name="Mondo S.J."/>
            <person name="Dannebaum R.O."/>
            <person name="Kuo R.C."/>
            <person name="Louie K.B."/>
            <person name="Bewick A.J."/>
            <person name="Labutti K."/>
            <person name="Haridas S."/>
            <person name="Kuo A."/>
            <person name="Salamov A."/>
            <person name="Ahrendt S.R."/>
            <person name="Lau R."/>
            <person name="Bowen B.P."/>
            <person name="Lipzen A."/>
            <person name="Sullivan W."/>
            <person name="Andreopoulos W.B."/>
            <person name="Clum A."/>
            <person name="Lindquist E."/>
            <person name="Daum C."/>
            <person name="Northen T.R."/>
            <person name="Ramamoorthy G."/>
            <person name="Schmitz R.J."/>
            <person name="Gryganskyi A."/>
            <person name="Culley D."/>
            <person name="Magnuson J."/>
            <person name="James T.Y."/>
            <person name="O'Malley M.A."/>
            <person name="Stajich J.E."/>
            <person name="Spatafora J.W."/>
            <person name="Visel A."/>
            <person name="Grigoriev I.V."/>
        </authorList>
    </citation>
    <scope>NUCLEOTIDE SEQUENCE [LARGE SCALE GENOMIC DNA]</scope>
    <source>
        <strain evidence="7 8">NRRL Y-17943</strain>
    </source>
</reference>
<dbReference type="GO" id="GO:0031391">
    <property type="term" value="C:Elg1 RFC-like complex"/>
    <property type="evidence" value="ECO:0007669"/>
    <property type="project" value="TreeGrafter"/>
</dbReference>